<gene>
    <name evidence="1" type="ORF">B0I36DRAFT_210348</name>
</gene>
<dbReference type="RefSeq" id="XP_046004665.1">
    <property type="nucleotide sequence ID" value="XM_046148901.1"/>
</dbReference>
<reference evidence="1" key="1">
    <citation type="journal article" date="2021" name="Nat. Commun.">
        <title>Genetic determinants of endophytism in the Arabidopsis root mycobiome.</title>
        <authorList>
            <person name="Mesny F."/>
            <person name="Miyauchi S."/>
            <person name="Thiergart T."/>
            <person name="Pickel B."/>
            <person name="Atanasova L."/>
            <person name="Karlsson M."/>
            <person name="Huettel B."/>
            <person name="Barry K.W."/>
            <person name="Haridas S."/>
            <person name="Chen C."/>
            <person name="Bauer D."/>
            <person name="Andreopoulos W."/>
            <person name="Pangilinan J."/>
            <person name="LaButti K."/>
            <person name="Riley R."/>
            <person name="Lipzen A."/>
            <person name="Clum A."/>
            <person name="Drula E."/>
            <person name="Henrissat B."/>
            <person name="Kohler A."/>
            <person name="Grigoriev I.V."/>
            <person name="Martin F.M."/>
            <person name="Hacquard S."/>
        </authorList>
    </citation>
    <scope>NUCLEOTIDE SEQUENCE</scope>
    <source>
        <strain evidence="1">MPI-CAGE-CH-0230</strain>
    </source>
</reference>
<accession>A0A9P9BHT3</accession>
<feature type="non-terminal residue" evidence="1">
    <location>
        <position position="1"/>
    </location>
</feature>
<evidence type="ECO:0000313" key="1">
    <source>
        <dbReference type="EMBL" id="KAH7012289.1"/>
    </source>
</evidence>
<keyword evidence="2" id="KW-1185">Reference proteome</keyword>
<dbReference type="EMBL" id="JAGTJQ010000015">
    <property type="protein sequence ID" value="KAH7012289.1"/>
    <property type="molecule type" value="Genomic_DNA"/>
</dbReference>
<comment type="caution">
    <text evidence="1">The sequence shown here is derived from an EMBL/GenBank/DDBJ whole genome shotgun (WGS) entry which is preliminary data.</text>
</comment>
<sequence>LTVHEAIDILSEFRGPRWRLNAQVLWSGMREEVAQAWANRHGLRTLTKAMGRLRNPRHDSCLRRPKSNAGWTAYIKGASALFAWCIAQEGHVIILTPPPNQRFHPSNLTSFQRIEGPVLAGCYGVPLVKRIDICHPQVDNAHESSYQLWLKDRVGSWLADF</sequence>
<dbReference type="AlphaFoldDB" id="A0A9P9BHT3"/>
<organism evidence="1 2">
    <name type="scientific">Microdochium trichocladiopsis</name>
    <dbReference type="NCBI Taxonomy" id="1682393"/>
    <lineage>
        <taxon>Eukaryota</taxon>
        <taxon>Fungi</taxon>
        <taxon>Dikarya</taxon>
        <taxon>Ascomycota</taxon>
        <taxon>Pezizomycotina</taxon>
        <taxon>Sordariomycetes</taxon>
        <taxon>Xylariomycetidae</taxon>
        <taxon>Xylariales</taxon>
        <taxon>Microdochiaceae</taxon>
        <taxon>Microdochium</taxon>
    </lineage>
</organism>
<dbReference type="GeneID" id="70178447"/>
<evidence type="ECO:0000313" key="2">
    <source>
        <dbReference type="Proteomes" id="UP000756346"/>
    </source>
</evidence>
<protein>
    <submittedName>
        <fullName evidence="1">Uncharacterized protein</fullName>
    </submittedName>
</protein>
<dbReference type="Proteomes" id="UP000756346">
    <property type="component" value="Unassembled WGS sequence"/>
</dbReference>
<dbReference type="OrthoDB" id="5232980at2759"/>
<proteinExistence type="predicted"/>
<name>A0A9P9BHT3_9PEZI</name>
<feature type="non-terminal residue" evidence="1">
    <location>
        <position position="161"/>
    </location>
</feature>